<dbReference type="GO" id="GO:0009570">
    <property type="term" value="C:chloroplast stroma"/>
    <property type="evidence" value="ECO:0007669"/>
    <property type="project" value="TreeGrafter"/>
</dbReference>
<dbReference type="EMBL" id="OP616811">
    <property type="protein sequence ID" value="WDA98880.1"/>
    <property type="molecule type" value="Genomic_DNA"/>
</dbReference>
<dbReference type="PROSITE" id="PS01152">
    <property type="entry name" value="HESB"/>
    <property type="match status" value="1"/>
</dbReference>
<evidence type="ECO:0000259" key="1">
    <source>
        <dbReference type="Pfam" id="PF01521"/>
    </source>
</evidence>
<dbReference type="AlphaFoldDB" id="A0A9Y1I245"/>
<reference evidence="2" key="1">
    <citation type="journal article" date="2023" name="J. Phycol.">
        <title>Revised classification of the Cyanidiophyceae based on plastid genome data with descriptions of the Cavernulicolales ord. nov. and Galdieriales ord. nov. (Rhodophyta).</title>
        <authorList>
            <person name="Park S.I."/>
            <person name="Cho C.H."/>
            <person name="Ciniglia C."/>
            <person name="Huang T.Y."/>
            <person name="Liu S.L."/>
            <person name="Bustamante D.E."/>
            <person name="Calderon M.S."/>
            <person name="Mansilla A."/>
            <person name="McDermott T."/>
            <person name="Andersen R.A."/>
            <person name="Yoon H.S."/>
        </authorList>
    </citation>
    <scope>NUCLEOTIDE SEQUENCE</scope>
</reference>
<organism evidence="2">
    <name type="scientific">Sciadococcus taiwanensis</name>
    <dbReference type="NCBI Taxonomy" id="3028030"/>
    <lineage>
        <taxon>Eukaryota</taxon>
        <taxon>Rhodophyta</taxon>
        <taxon>Bangiophyceae</taxon>
        <taxon>Cavernulicolales</taxon>
        <taxon>Cavernulicolaceae</taxon>
        <taxon>Sciadococcus</taxon>
    </lineage>
</organism>
<geneLocation type="plastid" evidence="2"/>
<keyword evidence="2" id="KW-0934">Plastid</keyword>
<evidence type="ECO:0000313" key="2">
    <source>
        <dbReference type="EMBL" id="WDA98880.1"/>
    </source>
</evidence>
<dbReference type="InterPro" id="IPR031108">
    <property type="entry name" value="IscA_plant_cyanobact"/>
</dbReference>
<dbReference type="PANTHER" id="PTHR47265:SF1">
    <property type="entry name" value="IRON-SULFUR ASSEMBLY PROTEIN ISCA, CHLOROPLASTIC"/>
    <property type="match status" value="1"/>
</dbReference>
<dbReference type="PANTHER" id="PTHR47265">
    <property type="entry name" value="IRON-SULFUR ASSEMBLY PROTEIN ISCA, CHLOROPLASTIC"/>
    <property type="match status" value="1"/>
</dbReference>
<gene>
    <name evidence="2" type="primary">iscA</name>
    <name evidence="2" type="ORF">SCTW_098</name>
</gene>
<dbReference type="Pfam" id="PF01521">
    <property type="entry name" value="Fe-S_biosyn"/>
    <property type="match status" value="1"/>
</dbReference>
<proteinExistence type="predicted"/>
<protein>
    <submittedName>
        <fullName evidence="2">Iron-sulfur cluster assembly accessory protein</fullName>
    </submittedName>
</protein>
<dbReference type="NCBIfam" id="TIGR00049">
    <property type="entry name" value="iron-sulfur cluster assembly accessory protein"/>
    <property type="match status" value="1"/>
</dbReference>
<dbReference type="Gene3D" id="2.60.300.12">
    <property type="entry name" value="HesB-like domain"/>
    <property type="match status" value="1"/>
</dbReference>
<dbReference type="InterPro" id="IPR016092">
    <property type="entry name" value="ATAP"/>
</dbReference>
<dbReference type="SUPFAM" id="SSF89360">
    <property type="entry name" value="HesB-like domain"/>
    <property type="match status" value="1"/>
</dbReference>
<dbReference type="GO" id="GO:0030674">
    <property type="term" value="F:protein-macromolecule adaptor activity"/>
    <property type="evidence" value="ECO:0007669"/>
    <property type="project" value="TreeGrafter"/>
</dbReference>
<sequence>MSSTRPIKITQSALDQLKHLQSQTKEQLLLRLGVRQGGCSGMSYMMDFEQKENITQKDTVIQYENFTIICDPKSLLYLYGLSLDYNAQLIGGGFKFVNPNAVQTCGCGQSFNA</sequence>
<dbReference type="GO" id="GO:0016226">
    <property type="term" value="P:iron-sulfur cluster assembly"/>
    <property type="evidence" value="ECO:0007669"/>
    <property type="project" value="InterPro"/>
</dbReference>
<feature type="domain" description="Core" evidence="1">
    <location>
        <begin position="7"/>
        <end position="108"/>
    </location>
</feature>
<dbReference type="InterPro" id="IPR000361">
    <property type="entry name" value="ATAP_core_dom"/>
</dbReference>
<dbReference type="GO" id="GO:0051536">
    <property type="term" value="F:iron-sulfur cluster binding"/>
    <property type="evidence" value="ECO:0007669"/>
    <property type="project" value="InterPro"/>
</dbReference>
<dbReference type="InterPro" id="IPR017870">
    <property type="entry name" value="FeS_cluster_insertion_CS"/>
</dbReference>
<dbReference type="InterPro" id="IPR035903">
    <property type="entry name" value="HesB-like_dom_sf"/>
</dbReference>
<accession>A0A9Y1I245</accession>
<name>A0A9Y1I245_9RHOD</name>